<evidence type="ECO:0000256" key="3">
    <source>
        <dbReference type="ARBA" id="ARBA00009466"/>
    </source>
</evidence>
<dbReference type="InterPro" id="IPR011989">
    <property type="entry name" value="ARM-like"/>
</dbReference>
<sequence length="1105" mass="125003">MDICVIERAAETLLGPPNLVSAESRREAEQLFHNIKQELTIEAAAQVIQSTKNQCVLFQIAQMTGEIVLRDWVLLSKEQVIHTYKMLLEFVAQREDLSNYAQTEFLRSVAMILKRGIIDEKTGDQEELFELIHNLLVNPHARLQAIGGELISAITQQFSSSWRNAKFSITWDFHVRAKTKFEDIGLRRLLEMSLKTLHALLSQTNILSDEFAHRICGKFLEVAETTLSWNFASKIFRRVFSLCQTTNSFRPPASWKDLLENDEFFTLFFHLHAKIRTDEDLSTRSLSCLVQLAGLSGEVMASSDFTERYVKLYIGSLMDLFAEGPLQHEINYFCTIVNRLFQYRPIQTIMRIGPELRRKFLIYLSQYIQHLTSQAMYAALGRGEHDDHHSLALLFDSWTLLLRGRWRLELTQEEETMIDNELIIGPNLQIVKRFVECVQAPPIGCRPPIFTEGDDDDEDDRTLFLDLLTPLGTMACYSVREFMDMMIHLVREHISEFQQMAAGSADLSRLPLWQEDMHWLLLIIANSVVSEDIDGTCRTEGDVFESSVATVNERGHVYSLEHTETFLCQCIENPAGDRSHATDRVDPYLRLIGEVLAWASLEHQLVSEAVANFVSPELTRSSFLCLRRLISAASTTAEYSDADPLSLPVFPQTGSFTHLIVKFVVRKVFTILNKFAGEEKLCLDAVNLLTGMIEAYATLLASEPELFDYLGHLDIAALPSRTLLMKALVLIGAATNDQKLQESMSARILDPLGQRFAQTCQQPPSSEVDSQLVDLIQCMDGVARASQPHSAAILFRFLSPILESCVPLMKSRSYSQPVVAAILVLIQDVTTKVSIYVDDKEDSATLYRTIVMIVDVYRSEQSSRFVGMTENDEDKGSDLVLFLDILSNVLSKDILEGGEDNVATGAQVALASLEMLLTVMNESVLKLPDLAMKFFRLVLYLVEFSREALAVMSVPLLVALCQCLREGMTSQYGSEIACTSMEALTEIVSYFILMNHPVPPELAQQFTETLPLAFESCLENSCENTIFNEAASCLYSLICFDKSAFDRFVNEMLSNKSNESASNKLREEFAMLLPEDPKPGRRERIAFRQRMERFLNEIQGLLSYN</sequence>
<organism evidence="9 10">
    <name type="scientific">Haemonchus contortus</name>
    <name type="common">Barber pole worm</name>
    <dbReference type="NCBI Taxonomy" id="6289"/>
    <lineage>
        <taxon>Eukaryota</taxon>
        <taxon>Metazoa</taxon>
        <taxon>Ecdysozoa</taxon>
        <taxon>Nematoda</taxon>
        <taxon>Chromadorea</taxon>
        <taxon>Rhabditida</taxon>
        <taxon>Rhabditina</taxon>
        <taxon>Rhabditomorpha</taxon>
        <taxon>Strongyloidea</taxon>
        <taxon>Trichostrongylidae</taxon>
        <taxon>Haemonchus</taxon>
    </lineage>
</organism>
<reference evidence="10" key="1">
    <citation type="submission" date="2020-12" db="UniProtKB">
        <authorList>
            <consortium name="WormBaseParasite"/>
        </authorList>
    </citation>
    <scope>IDENTIFICATION</scope>
    <source>
        <strain evidence="10">MHco3</strain>
    </source>
</reference>
<keyword evidence="4" id="KW-0813">Transport</keyword>
<evidence type="ECO:0000256" key="8">
    <source>
        <dbReference type="ARBA" id="ARBA00040444"/>
    </source>
</evidence>
<dbReference type="PANTHER" id="PTHR12596">
    <property type="entry name" value="EXPORTIN 4,7-RELATED"/>
    <property type="match status" value="1"/>
</dbReference>
<evidence type="ECO:0000256" key="5">
    <source>
        <dbReference type="ARBA" id="ARBA00022490"/>
    </source>
</evidence>
<comment type="subcellular location">
    <subcellularLocation>
        <location evidence="2">Cytoplasm</location>
    </subcellularLocation>
    <subcellularLocation>
        <location evidence="1">Nucleus</location>
    </subcellularLocation>
</comment>
<dbReference type="GO" id="GO:0005737">
    <property type="term" value="C:cytoplasm"/>
    <property type="evidence" value="ECO:0007669"/>
    <property type="project" value="UniProtKB-SubCell"/>
</dbReference>
<dbReference type="WBParaSite" id="HCON_00129890-00001">
    <property type="protein sequence ID" value="HCON_00129890-00001"/>
    <property type="gene ID" value="HCON_00129890"/>
</dbReference>
<dbReference type="GO" id="GO:0006611">
    <property type="term" value="P:protein export from nucleus"/>
    <property type="evidence" value="ECO:0007669"/>
    <property type="project" value="TreeGrafter"/>
</dbReference>
<accession>A0A7I4YSQ6</accession>
<dbReference type="Gene3D" id="1.25.10.10">
    <property type="entry name" value="Leucine-rich Repeat Variant"/>
    <property type="match status" value="1"/>
</dbReference>
<dbReference type="InterPro" id="IPR016024">
    <property type="entry name" value="ARM-type_fold"/>
</dbReference>
<dbReference type="SUPFAM" id="SSF48371">
    <property type="entry name" value="ARM repeat"/>
    <property type="match status" value="1"/>
</dbReference>
<keyword evidence="6" id="KW-0653">Protein transport</keyword>
<keyword evidence="9" id="KW-1185">Reference proteome</keyword>
<evidence type="ECO:0000313" key="10">
    <source>
        <dbReference type="WBParaSite" id="HCON_00129890-00001"/>
    </source>
</evidence>
<dbReference type="PANTHER" id="PTHR12596:SF1">
    <property type="entry name" value="EXPORTIN-4"/>
    <property type="match status" value="1"/>
</dbReference>
<dbReference type="GO" id="GO:0005643">
    <property type="term" value="C:nuclear pore"/>
    <property type="evidence" value="ECO:0007669"/>
    <property type="project" value="TreeGrafter"/>
</dbReference>
<dbReference type="InterPro" id="IPR044189">
    <property type="entry name" value="XPO4/7-like"/>
</dbReference>
<dbReference type="OMA" id="SCKSIFH"/>
<comment type="similarity">
    <text evidence="3">Belongs to the exportin family.</text>
</comment>
<evidence type="ECO:0000256" key="6">
    <source>
        <dbReference type="ARBA" id="ARBA00022927"/>
    </source>
</evidence>
<proteinExistence type="inferred from homology"/>
<keyword evidence="5" id="KW-0963">Cytoplasm</keyword>
<name>A0A7I4YSQ6_HAECO</name>
<dbReference type="GO" id="GO:0005049">
    <property type="term" value="F:nuclear export signal receptor activity"/>
    <property type="evidence" value="ECO:0007669"/>
    <property type="project" value="InterPro"/>
</dbReference>
<dbReference type="AlphaFoldDB" id="A0A7I4YSQ6"/>
<evidence type="ECO:0000313" key="9">
    <source>
        <dbReference type="Proteomes" id="UP000025227"/>
    </source>
</evidence>
<dbReference type="Proteomes" id="UP000025227">
    <property type="component" value="Unplaced"/>
</dbReference>
<evidence type="ECO:0000256" key="2">
    <source>
        <dbReference type="ARBA" id="ARBA00004496"/>
    </source>
</evidence>
<evidence type="ECO:0000256" key="7">
    <source>
        <dbReference type="ARBA" id="ARBA00023242"/>
    </source>
</evidence>
<evidence type="ECO:0000256" key="4">
    <source>
        <dbReference type="ARBA" id="ARBA00022448"/>
    </source>
</evidence>
<keyword evidence="7" id="KW-0539">Nucleus</keyword>
<protein>
    <recommendedName>
        <fullName evidence="8">Exportin-4</fullName>
    </recommendedName>
</protein>
<evidence type="ECO:0000256" key="1">
    <source>
        <dbReference type="ARBA" id="ARBA00004123"/>
    </source>
</evidence>
<dbReference type="OrthoDB" id="5548448at2759"/>